<evidence type="ECO:0000256" key="1">
    <source>
        <dbReference type="ARBA" id="ARBA00004196"/>
    </source>
</evidence>
<dbReference type="SUPFAM" id="SSF51126">
    <property type="entry name" value="Pectin lyase-like"/>
    <property type="match status" value="1"/>
</dbReference>
<comment type="caution">
    <text evidence="3">The sequence shown here is derived from an EMBL/GenBank/DDBJ whole genome shotgun (WGS) entry which is preliminary data.</text>
</comment>
<evidence type="ECO:0000313" key="4">
    <source>
        <dbReference type="Proteomes" id="UP001141422"/>
    </source>
</evidence>
<feature type="region of interest" description="Disordered" evidence="2">
    <location>
        <begin position="966"/>
        <end position="991"/>
    </location>
</feature>
<evidence type="ECO:0000313" key="3">
    <source>
        <dbReference type="EMBL" id="MCZ0860836.1"/>
    </source>
</evidence>
<comment type="subcellular location">
    <subcellularLocation>
        <location evidence="1">Cell envelope</location>
    </subcellularLocation>
</comment>
<dbReference type="Pfam" id="PF09479">
    <property type="entry name" value="Flg_new"/>
    <property type="match status" value="1"/>
</dbReference>
<dbReference type="Pfam" id="PF20585">
    <property type="entry name" value="Pectate_lyase_5"/>
    <property type="match status" value="1"/>
</dbReference>
<dbReference type="InterPro" id="IPR042229">
    <property type="entry name" value="Listeria/Bacterioides_rpt_sf"/>
</dbReference>
<reference evidence="3" key="1">
    <citation type="submission" date="2022-12" db="EMBL/GenBank/DDBJ databases">
        <title>Isolation and characterisation of novel Methanocorpusculum spp. from native Australian herbivores indicates the genus is ancestrally host-associated.</title>
        <authorList>
            <person name="Volmer J.G."/>
            <person name="Soo R.M."/>
            <person name="Evans P.N."/>
            <person name="Hoedt E.C."/>
            <person name="Astorga Alsina A.L."/>
            <person name="Woodcroft B.J."/>
            <person name="Tyson G.W."/>
            <person name="Hugenholtz P."/>
            <person name="Morrison M."/>
        </authorList>
    </citation>
    <scope>NUCLEOTIDE SEQUENCE</scope>
    <source>
        <strain evidence="3">MG</strain>
    </source>
</reference>
<organism evidence="3 4">
    <name type="scientific">Methanocorpusculum petauri</name>
    <dbReference type="NCBI Taxonomy" id="3002863"/>
    <lineage>
        <taxon>Archaea</taxon>
        <taxon>Methanobacteriati</taxon>
        <taxon>Methanobacteriota</taxon>
        <taxon>Stenosarchaea group</taxon>
        <taxon>Methanomicrobia</taxon>
        <taxon>Methanomicrobiales</taxon>
        <taxon>Methanocorpusculaceae</taxon>
        <taxon>Methanocorpusculum</taxon>
    </lineage>
</organism>
<feature type="non-terminal residue" evidence="3">
    <location>
        <position position="1014"/>
    </location>
</feature>
<dbReference type="RefSeq" id="WP_268925039.1">
    <property type="nucleotide sequence ID" value="NZ_JAPTGB010000012.1"/>
</dbReference>
<dbReference type="InterPro" id="IPR046776">
    <property type="entry name" value="Pectate_lyase_5"/>
</dbReference>
<dbReference type="EMBL" id="JAPTGB010000012">
    <property type="protein sequence ID" value="MCZ0860836.1"/>
    <property type="molecule type" value="Genomic_DNA"/>
</dbReference>
<evidence type="ECO:0000256" key="2">
    <source>
        <dbReference type="SAM" id="MobiDB-lite"/>
    </source>
</evidence>
<dbReference type="Proteomes" id="UP001141422">
    <property type="component" value="Unassembled WGS sequence"/>
</dbReference>
<dbReference type="Gene3D" id="2.60.40.4270">
    <property type="entry name" value="Listeria-Bacteroides repeat domain"/>
    <property type="match status" value="1"/>
</dbReference>
<dbReference type="NCBIfam" id="TIGR02543">
    <property type="entry name" value="List_Bact_rpt"/>
    <property type="match status" value="1"/>
</dbReference>
<protein>
    <submittedName>
        <fullName evidence="3">InlB B-repeat-containing protein</fullName>
    </submittedName>
</protein>
<dbReference type="InterPro" id="IPR011050">
    <property type="entry name" value="Pectin_lyase_fold/virulence"/>
</dbReference>
<sequence>MSLRNYGTNRPIDTGGLLRRGVVLLASLLLVCTLMAGAVSAEDTTGTATVSTFSDLIAKLADSTTTIITLSNNIEATHEIKVNKSVTIDGAGYTISSTSQISDHLLEIEKTITGSESVTLKNLHLDSKGKAKGLNIFESSQSVILNNVELNGSSGSGITINGATVTASGLEISNSNWQQSIDVGLSSSPGVESATLTLTGSNTLNDPYQINSDNPEKVTVSASGYTAYDWYYWYTDTTIKTYGNYKRTWTTKSDFATNAKIPKDLTSTASVIVRNSSSAIPALHQDLVNATKYISDGATITLLQNVTTTETATITKKVTLDLNGYTITGPTTTPVFEMNNENAALTLKNSASTEATITGYCGANVKRGSLTVKSGVTIDSTYAGLYVYGSDTSTDQNYAVATIEKGAKVLGKDYGAVVSTSLTSNSRQGYGSLLDVSGTIIGGTESNPDESGTVGIFVYGFLYQTSGNVPQIIIRDGAEVRGYHGTSSNLGTADGQAIAGNGYAQITIYGGTFSGDEALGAPAGKWDIYGGTFTATGVNAIPPTGNPSGTETTGAAVSIVGKSSHVGNTEMTIRGGTFTSKNGYGLYSGAATGQDASGKIKNVTILGGTFISQNTSLTSAVMIDDVIVKRNGAVAIQGGRYQAQSPMLNASYVFAPFTIIEDNSYKTVAKEVPKPKATITSEPSGATSITVDTSTVEIEPSGTADDVTLNLKSGGTTTGDKITLKPVTGETLTVDSTSNSVTGNISAAVIEPALVTLPNGKDLKLSLVIPGSDDNIQNLFSTDYTLQIVNEPKSDDLPPEDKDKAVAGFSVVLTGLTLDKAPVELYVDYGSKIPQVWHAKNGVRSLVPCTYVSGKISFTASEFSSYYVTLTAAAVSSGSGNMNNAFRVLFDTSGGSYISPATGLSYGDRVAEPANPVKDGYTFGGWYKDAACTQAWSFSDSIPGDMTLYAKWTSSGTAATATQTAQTTTKATTAPAATQAQSGTSATTAAPVATTATGAQPTLTQAPAPVLGGL</sequence>
<proteinExistence type="predicted"/>
<dbReference type="InterPro" id="IPR013378">
    <property type="entry name" value="InlB-like_B-rpt"/>
</dbReference>
<accession>A0ABT4IH08</accession>
<keyword evidence="4" id="KW-1185">Reference proteome</keyword>
<gene>
    <name evidence="3" type="ORF">O0S10_06285</name>
</gene>
<name>A0ABT4IH08_9EURY</name>